<dbReference type="SMART" id="SM00382">
    <property type="entry name" value="AAA"/>
    <property type="match status" value="2"/>
</dbReference>
<evidence type="ECO:0000256" key="4">
    <source>
        <dbReference type="ARBA" id="ARBA00022737"/>
    </source>
</evidence>
<keyword evidence="4" id="KW-0677">Repeat</keyword>
<gene>
    <name evidence="8" type="ORF">DFR50_10467</name>
</gene>
<evidence type="ECO:0000256" key="3">
    <source>
        <dbReference type="ARBA" id="ARBA00022597"/>
    </source>
</evidence>
<dbReference type="GO" id="GO:0016887">
    <property type="term" value="F:ATP hydrolysis activity"/>
    <property type="evidence" value="ECO:0007669"/>
    <property type="project" value="InterPro"/>
</dbReference>
<dbReference type="PANTHER" id="PTHR43790:SF9">
    <property type="entry name" value="GALACTOFURANOSE TRANSPORTER ATP-BINDING PROTEIN YTFR"/>
    <property type="match status" value="1"/>
</dbReference>
<dbReference type="Gene3D" id="3.40.50.300">
    <property type="entry name" value="P-loop containing nucleotide triphosphate hydrolases"/>
    <property type="match status" value="2"/>
</dbReference>
<feature type="domain" description="ABC transporter" evidence="7">
    <location>
        <begin position="22"/>
        <end position="514"/>
    </location>
</feature>
<evidence type="ECO:0000256" key="1">
    <source>
        <dbReference type="ARBA" id="ARBA00005417"/>
    </source>
</evidence>
<dbReference type="PROSITE" id="PS00211">
    <property type="entry name" value="ABC_TRANSPORTER_1"/>
    <property type="match status" value="1"/>
</dbReference>
<dbReference type="CDD" id="cd03215">
    <property type="entry name" value="ABC_Carb_Monos_II"/>
    <property type="match status" value="1"/>
</dbReference>
<dbReference type="EMBL" id="QNRK01000004">
    <property type="protein sequence ID" value="RBP16790.1"/>
    <property type="molecule type" value="Genomic_DNA"/>
</dbReference>
<dbReference type="SUPFAM" id="SSF52540">
    <property type="entry name" value="P-loop containing nucleoside triphosphate hydrolases"/>
    <property type="match status" value="2"/>
</dbReference>
<evidence type="ECO:0000259" key="7">
    <source>
        <dbReference type="PROSITE" id="PS50893"/>
    </source>
</evidence>
<dbReference type="PROSITE" id="PS50893">
    <property type="entry name" value="ABC_TRANSPORTER_2"/>
    <property type="match status" value="1"/>
</dbReference>
<comment type="caution">
    <text evidence="8">The sequence shown here is derived from an EMBL/GenBank/DDBJ whole genome shotgun (WGS) entry which is preliminary data.</text>
</comment>
<keyword evidence="6 8" id="KW-0067">ATP-binding</keyword>
<dbReference type="RefSeq" id="WP_170153052.1">
    <property type="nucleotide sequence ID" value="NZ_QNRK01000004.1"/>
</dbReference>
<comment type="similarity">
    <text evidence="1">Belongs to the ABC transporter superfamily.</text>
</comment>
<evidence type="ECO:0000313" key="8">
    <source>
        <dbReference type="EMBL" id="RBP16790.1"/>
    </source>
</evidence>
<keyword evidence="3 8" id="KW-0762">Sugar transport</keyword>
<protein>
    <submittedName>
        <fullName evidence="8">Simple sugar transport system ATP-binding protein/ribose transport system ATP-binding protein</fullName>
    </submittedName>
</protein>
<organism evidence="8 9">
    <name type="scientific">Roseiarcus fermentans</name>
    <dbReference type="NCBI Taxonomy" id="1473586"/>
    <lineage>
        <taxon>Bacteria</taxon>
        <taxon>Pseudomonadati</taxon>
        <taxon>Pseudomonadota</taxon>
        <taxon>Alphaproteobacteria</taxon>
        <taxon>Hyphomicrobiales</taxon>
        <taxon>Roseiarcaceae</taxon>
        <taxon>Roseiarcus</taxon>
    </lineage>
</organism>
<keyword evidence="2" id="KW-0813">Transport</keyword>
<dbReference type="GO" id="GO:0005524">
    <property type="term" value="F:ATP binding"/>
    <property type="evidence" value="ECO:0007669"/>
    <property type="project" value="UniProtKB-KW"/>
</dbReference>
<evidence type="ECO:0000313" key="9">
    <source>
        <dbReference type="Proteomes" id="UP000253529"/>
    </source>
</evidence>
<reference evidence="8 9" key="1">
    <citation type="submission" date="2018-06" db="EMBL/GenBank/DDBJ databases">
        <title>Genomic Encyclopedia of Type Strains, Phase IV (KMG-IV): sequencing the most valuable type-strain genomes for metagenomic binning, comparative biology and taxonomic classification.</title>
        <authorList>
            <person name="Goeker M."/>
        </authorList>
    </citation>
    <scope>NUCLEOTIDE SEQUENCE [LARGE SCALE GENOMIC DNA]</scope>
    <source>
        <strain evidence="8 9">DSM 24875</strain>
    </source>
</reference>
<dbReference type="InterPro" id="IPR017871">
    <property type="entry name" value="ABC_transporter-like_CS"/>
</dbReference>
<dbReference type="Pfam" id="PF00005">
    <property type="entry name" value="ABC_tran"/>
    <property type="match status" value="2"/>
</dbReference>
<sequence length="536" mass="57499">MSGLERLTGGRPDEAARPAPAIEFRSVSHRYGRIPVLADVAFAVAAGSVAGLIGENGAGKTTLFNILSGLAPLQSGALRLRGAAFAPRSYREAVEAGVSRVFQEQALIPALPVYENLLIGQEHRFERAGFRNRRAMIARAEAIAHEAEIDVDVRRPAGDYPFSVRQALEIARACLAPSLVLGIENPIVLLDEPTSALSVDEEAAFFRLLGRLKGRATLVFVSHRLNEVLKIADRVHVLKDGRLTASRRAGEVDESELHRLMVGRERGVAYYRQRTRVGADGAPVLAVRKVSRAGAFREVSFSVGAGEIVGVGGLLRSGKSRLGRAVAGVEAIDGGAVEIAGAARRSAVAYVPSERTREGVIGAFDIARNIGLGNAGRLTGRLGFWRARRETALAEEAIRTLDIRASGPAQRVATLSGGNQQKVVIARWAVRKPRLLVVDNPTRGVDAGARAEIYAILRRLTDQGAGVLMISDDLPELIGLSDRVLVMREGRLVAERAAPVERKPQEEDLVALMIGLPAADAPHREPRLQPAEGMAP</sequence>
<accession>A0A366FRV5</accession>
<dbReference type="AlphaFoldDB" id="A0A366FRV5"/>
<evidence type="ECO:0000256" key="6">
    <source>
        <dbReference type="ARBA" id="ARBA00022840"/>
    </source>
</evidence>
<dbReference type="PANTHER" id="PTHR43790">
    <property type="entry name" value="CARBOHYDRATE TRANSPORT ATP-BINDING PROTEIN MG119-RELATED"/>
    <property type="match status" value="1"/>
</dbReference>
<dbReference type="InterPro" id="IPR027417">
    <property type="entry name" value="P-loop_NTPase"/>
</dbReference>
<dbReference type="InterPro" id="IPR003593">
    <property type="entry name" value="AAA+_ATPase"/>
</dbReference>
<evidence type="ECO:0000256" key="2">
    <source>
        <dbReference type="ARBA" id="ARBA00022448"/>
    </source>
</evidence>
<keyword evidence="9" id="KW-1185">Reference proteome</keyword>
<dbReference type="InterPro" id="IPR003439">
    <property type="entry name" value="ABC_transporter-like_ATP-bd"/>
</dbReference>
<dbReference type="Proteomes" id="UP000253529">
    <property type="component" value="Unassembled WGS sequence"/>
</dbReference>
<dbReference type="InterPro" id="IPR050107">
    <property type="entry name" value="ABC_carbohydrate_import_ATPase"/>
</dbReference>
<evidence type="ECO:0000256" key="5">
    <source>
        <dbReference type="ARBA" id="ARBA00022741"/>
    </source>
</evidence>
<keyword evidence="5" id="KW-0547">Nucleotide-binding</keyword>
<proteinExistence type="inferred from homology"/>
<name>A0A366FRV5_9HYPH</name>